<comment type="caution">
    <text evidence="3">The sequence shown here is derived from an EMBL/GenBank/DDBJ whole genome shotgun (WGS) entry which is preliminary data.</text>
</comment>
<feature type="region of interest" description="Disordered" evidence="1">
    <location>
        <begin position="49"/>
        <end position="83"/>
    </location>
</feature>
<reference evidence="3" key="1">
    <citation type="submission" date="2021-03" db="EMBL/GenBank/DDBJ databases">
        <title>Streptomyces strains.</title>
        <authorList>
            <person name="Lund M.B."/>
            <person name="Toerring T."/>
        </authorList>
    </citation>
    <scope>NUCLEOTIDE SEQUENCE</scope>
    <source>
        <strain evidence="3">JCM 4242</strain>
    </source>
</reference>
<evidence type="ECO:0000313" key="4">
    <source>
        <dbReference type="Proteomes" id="UP000664781"/>
    </source>
</evidence>
<dbReference type="AlphaFoldDB" id="A0A939FNG9"/>
<protein>
    <recommendedName>
        <fullName evidence="5">DUF916 domain-containing protein</fullName>
    </recommendedName>
</protein>
<feature type="signal peptide" evidence="2">
    <location>
        <begin position="1"/>
        <end position="40"/>
    </location>
</feature>
<proteinExistence type="predicted"/>
<evidence type="ECO:0000313" key="3">
    <source>
        <dbReference type="EMBL" id="MBO0653944.1"/>
    </source>
</evidence>
<sequence length="363" mass="36990">MTRNVGQQRSSVARKAAGRTAAALAAGLALVMGAAGAAHAAPAAGVRAETGCDTSPAAGSATAARTAAQESAEAPAPAATGTAAQKVSYSVTSQLPIGLWSPSSVTLRTPVTKGKVRLDVTSKGFSTDSLSVQRFDSRTKRWLDLDTAPGGGSWPTRGVFTFPVTAKGASAAHPHTVALRLQDLDRPGTLSVTASVEDGRGHTYRAPARTTTATRPQVTVGGWKNGTVLERGGDAREVTVTVKNTTNRAYPSLAASYFAYGAGASHALTPKDLVLSQYRTGQGWVRVPLLAGGCDPGMSARLLPAVKGPLAPGAVAVYRLKVAVAGSAPRDVTTADAGVTVANGDMSFFSQALPFTVRAPKAA</sequence>
<evidence type="ECO:0000256" key="1">
    <source>
        <dbReference type="SAM" id="MobiDB-lite"/>
    </source>
</evidence>
<dbReference type="RefSeq" id="WP_207247394.1">
    <property type="nucleotide sequence ID" value="NZ_JAFMOF010000002.1"/>
</dbReference>
<evidence type="ECO:0000256" key="2">
    <source>
        <dbReference type="SAM" id="SignalP"/>
    </source>
</evidence>
<evidence type="ECO:0008006" key="5">
    <source>
        <dbReference type="Google" id="ProtNLM"/>
    </source>
</evidence>
<keyword evidence="2" id="KW-0732">Signal</keyword>
<dbReference type="Proteomes" id="UP000664781">
    <property type="component" value="Unassembled WGS sequence"/>
</dbReference>
<dbReference type="EMBL" id="JAFMOF010000002">
    <property type="protein sequence ID" value="MBO0653944.1"/>
    <property type="molecule type" value="Genomic_DNA"/>
</dbReference>
<gene>
    <name evidence="3" type="ORF">J1792_14505</name>
</gene>
<organism evidence="3 4">
    <name type="scientific">Streptomyces triculaminicus</name>
    <dbReference type="NCBI Taxonomy" id="2816232"/>
    <lineage>
        <taxon>Bacteria</taxon>
        <taxon>Bacillati</taxon>
        <taxon>Actinomycetota</taxon>
        <taxon>Actinomycetes</taxon>
        <taxon>Kitasatosporales</taxon>
        <taxon>Streptomycetaceae</taxon>
        <taxon>Streptomyces</taxon>
    </lineage>
</organism>
<accession>A0A939FNG9</accession>
<name>A0A939FNG9_9ACTN</name>
<keyword evidence="4" id="KW-1185">Reference proteome</keyword>
<feature type="chain" id="PRO_5039290120" description="DUF916 domain-containing protein" evidence="2">
    <location>
        <begin position="41"/>
        <end position="363"/>
    </location>
</feature>